<feature type="transmembrane region" description="Helical" evidence="14">
    <location>
        <begin position="20"/>
        <end position="41"/>
    </location>
</feature>
<comment type="subcellular location">
    <subcellularLocation>
        <location evidence="1 12">Cell inner membrane</location>
        <topology evidence="1 12">Multi-pass membrane protein</topology>
    </subcellularLocation>
</comment>
<evidence type="ECO:0000256" key="10">
    <source>
        <dbReference type="ARBA" id="ARBA00023065"/>
    </source>
</evidence>
<sequence length="493" mass="54440">MIAVSGIQKSSSRFHTIIHLCSFLIVIYSFTMLMPIAVALFYKDGYITPFLITFLLSFFIGVVGWKMTSEENKNLQKRDGFMVACLFWLIFSLMSALPFLLDRRLDLSLTDAMFEGVSGITTTGASIFSDIDELPKSILFYRAQLNFLGGLGIIVLAVAIMPFLGIGGAKLYQSEMPGPMKEEKMTPRLADTARNLWGLYSVLALGCAVAYKLAGMNWFNAICHSLSTVSLGGFSTHSDSLGYYNSAAIELVGGVFSILAAINFALYYTVLVRRSFKPIWYNAEVRFFILILSIVVGIACLELNRTQTFDIKDSLVHGFFQTVSVMTDNGLGSAGYPNWPSHIVLLLLGASFFGGCFGSTCGGIKAVRFLLLYRQGIREIHQLVHPNAILTTKISGQVVSDRVIRSVWGLFFLYIFFTCVFVWGLVAIGHDFATAFGTVAACINNMGIGYGDTASGFGTLKDAAKWLMCVAMLFGRLEIFPVLIIFSRAFWRF</sequence>
<dbReference type="PANTHER" id="PTHR32024:SF2">
    <property type="entry name" value="TRK SYSTEM POTASSIUM UPTAKE PROTEIN TRKG-RELATED"/>
    <property type="match status" value="1"/>
</dbReference>
<keyword evidence="9 14" id="KW-1133">Transmembrane helix</keyword>
<proteinExistence type="inferred from homology"/>
<name>A0AA50KAB6_9GAMM</name>
<dbReference type="PIRSF" id="PIRSF006247">
    <property type="entry name" value="TrkH"/>
    <property type="match status" value="1"/>
</dbReference>
<evidence type="ECO:0000256" key="2">
    <source>
        <dbReference type="ARBA" id="ARBA00009137"/>
    </source>
</evidence>
<keyword evidence="13" id="KW-0479">Metal-binding</keyword>
<dbReference type="EMBL" id="CP132914">
    <property type="protein sequence ID" value="WMB71298.1"/>
    <property type="molecule type" value="Genomic_DNA"/>
</dbReference>
<evidence type="ECO:0000313" key="15">
    <source>
        <dbReference type="EMBL" id="WMB71298.1"/>
    </source>
</evidence>
<dbReference type="Pfam" id="PF02386">
    <property type="entry name" value="TrkH"/>
    <property type="match status" value="1"/>
</dbReference>
<feature type="transmembrane region" description="Helical" evidence="14">
    <location>
        <begin position="47"/>
        <end position="68"/>
    </location>
</feature>
<evidence type="ECO:0000256" key="3">
    <source>
        <dbReference type="ARBA" id="ARBA00022448"/>
    </source>
</evidence>
<evidence type="ECO:0000256" key="5">
    <source>
        <dbReference type="ARBA" id="ARBA00022519"/>
    </source>
</evidence>
<dbReference type="GeneID" id="301340059"/>
<protein>
    <recommendedName>
        <fullName evidence="12">Trk system potassium uptake protein</fullName>
    </recommendedName>
</protein>
<evidence type="ECO:0000256" key="4">
    <source>
        <dbReference type="ARBA" id="ARBA00022475"/>
    </source>
</evidence>
<evidence type="ECO:0000256" key="13">
    <source>
        <dbReference type="PIRSR" id="PIRSR006247-1"/>
    </source>
</evidence>
<feature type="transmembrane region" description="Helical" evidence="14">
    <location>
        <begin position="343"/>
        <end position="364"/>
    </location>
</feature>
<evidence type="ECO:0000256" key="9">
    <source>
        <dbReference type="ARBA" id="ARBA00022989"/>
    </source>
</evidence>
<evidence type="ECO:0000256" key="12">
    <source>
        <dbReference type="PIRNR" id="PIRNR006247"/>
    </source>
</evidence>
<evidence type="ECO:0000256" key="6">
    <source>
        <dbReference type="ARBA" id="ARBA00022538"/>
    </source>
</evidence>
<dbReference type="KEGG" id="sog:RA178_12710"/>
<dbReference type="GO" id="GO:0046872">
    <property type="term" value="F:metal ion binding"/>
    <property type="evidence" value="ECO:0007669"/>
    <property type="project" value="UniProtKB-KW"/>
</dbReference>
<feature type="transmembrane region" description="Helical" evidence="14">
    <location>
        <begin position="80"/>
        <end position="101"/>
    </location>
</feature>
<feature type="transmembrane region" description="Helical" evidence="14">
    <location>
        <begin position="463"/>
        <end position="491"/>
    </location>
</feature>
<evidence type="ECO:0000256" key="14">
    <source>
        <dbReference type="SAM" id="Phobius"/>
    </source>
</evidence>
<keyword evidence="6 12" id="KW-0633">Potassium transport</keyword>
<dbReference type="PANTHER" id="PTHR32024">
    <property type="entry name" value="TRK SYSTEM POTASSIUM UPTAKE PROTEIN TRKG-RELATED"/>
    <property type="match status" value="1"/>
</dbReference>
<evidence type="ECO:0000256" key="11">
    <source>
        <dbReference type="ARBA" id="ARBA00023136"/>
    </source>
</evidence>
<reference evidence="15" key="1">
    <citation type="submission" date="2023-08" db="EMBL/GenBank/DDBJ databases">
        <title>Complete genome sequence of Shewanella oncorhynchi Z-P2, a siderophore putrebactin-producing bacterium.</title>
        <authorList>
            <person name="Zhang Y."/>
        </authorList>
    </citation>
    <scope>NUCLEOTIDE SEQUENCE</scope>
    <source>
        <strain evidence="15">Z-P2</strain>
    </source>
</reference>
<feature type="binding site" evidence="13">
    <location>
        <position position="446"/>
    </location>
    <ligand>
        <name>K(+)</name>
        <dbReference type="ChEBI" id="CHEBI:29103"/>
    </ligand>
</feature>
<feature type="binding site" evidence="13">
    <location>
        <position position="231"/>
    </location>
    <ligand>
        <name>K(+)</name>
        <dbReference type="ChEBI" id="CHEBI:29103"/>
    </ligand>
</feature>
<dbReference type="GO" id="GO:0005886">
    <property type="term" value="C:plasma membrane"/>
    <property type="evidence" value="ECO:0007669"/>
    <property type="project" value="UniProtKB-SubCell"/>
</dbReference>
<evidence type="ECO:0000256" key="8">
    <source>
        <dbReference type="ARBA" id="ARBA00022958"/>
    </source>
</evidence>
<keyword evidence="3 12" id="KW-0813">Transport</keyword>
<dbReference type="GO" id="GO:0015379">
    <property type="term" value="F:potassium:chloride symporter activity"/>
    <property type="evidence" value="ECO:0007669"/>
    <property type="project" value="InterPro"/>
</dbReference>
<feature type="binding site" evidence="13">
    <location>
        <position position="445"/>
    </location>
    <ligand>
        <name>K(+)</name>
        <dbReference type="ChEBI" id="CHEBI:29103"/>
    </ligand>
</feature>
<accession>A0AA50KAB6</accession>
<feature type="transmembrane region" description="Helical" evidence="14">
    <location>
        <begin position="193"/>
        <end position="211"/>
    </location>
</feature>
<keyword evidence="11 12" id="KW-0472">Membrane</keyword>
<feature type="transmembrane region" description="Helical" evidence="14">
    <location>
        <begin position="283"/>
        <end position="304"/>
    </location>
</feature>
<dbReference type="InterPro" id="IPR003445">
    <property type="entry name" value="Cat_transpt"/>
</dbReference>
<dbReference type="NCBIfam" id="TIGR00933">
    <property type="entry name" value="2a38"/>
    <property type="match status" value="1"/>
</dbReference>
<keyword evidence="8 12" id="KW-0630">Potassium</keyword>
<feature type="transmembrane region" description="Helical" evidence="14">
    <location>
        <begin position="407"/>
        <end position="426"/>
    </location>
</feature>
<comment type="function">
    <text evidence="12">Low-affinity potassium transport system. Interacts with Trk system potassium uptake protein TrkA.</text>
</comment>
<dbReference type="Proteomes" id="UP001236800">
    <property type="component" value="Chromosome"/>
</dbReference>
<keyword evidence="7 14" id="KW-0812">Transmembrane</keyword>
<keyword evidence="4 12" id="KW-1003">Cell membrane</keyword>
<feature type="binding site" evidence="13">
    <location>
        <position position="232"/>
    </location>
    <ligand>
        <name>K(+)</name>
        <dbReference type="ChEBI" id="CHEBI:29103"/>
    </ligand>
</feature>
<dbReference type="InterPro" id="IPR004772">
    <property type="entry name" value="TrkH"/>
</dbReference>
<feature type="transmembrane region" description="Helical" evidence="14">
    <location>
        <begin position="147"/>
        <end position="172"/>
    </location>
</feature>
<dbReference type="RefSeq" id="WP_306682103.1">
    <property type="nucleotide sequence ID" value="NZ_CP132914.1"/>
</dbReference>
<evidence type="ECO:0000256" key="7">
    <source>
        <dbReference type="ARBA" id="ARBA00022692"/>
    </source>
</evidence>
<organism evidence="15">
    <name type="scientific">Shewanella oncorhynchi</name>
    <dbReference type="NCBI Taxonomy" id="2726434"/>
    <lineage>
        <taxon>Bacteria</taxon>
        <taxon>Pseudomonadati</taxon>
        <taxon>Pseudomonadota</taxon>
        <taxon>Gammaproteobacteria</taxon>
        <taxon>Alteromonadales</taxon>
        <taxon>Shewanellaceae</taxon>
        <taxon>Shewanella</taxon>
    </lineage>
</organism>
<feature type="transmembrane region" description="Helical" evidence="14">
    <location>
        <begin position="251"/>
        <end position="271"/>
    </location>
</feature>
<feature type="binding site" evidence="13">
    <location>
        <position position="122"/>
    </location>
    <ligand>
        <name>K(+)</name>
        <dbReference type="ChEBI" id="CHEBI:29103"/>
    </ligand>
</feature>
<evidence type="ECO:0000256" key="1">
    <source>
        <dbReference type="ARBA" id="ARBA00004429"/>
    </source>
</evidence>
<dbReference type="AlphaFoldDB" id="A0AA50KAB6"/>
<keyword evidence="10 12" id="KW-0406">Ion transport</keyword>
<keyword evidence="5 12" id="KW-0997">Cell inner membrane</keyword>
<comment type="similarity">
    <text evidence="2 12">Belongs to the TrkH potassium transport family.</text>
</comment>
<feature type="binding site" evidence="13">
    <location>
        <position position="123"/>
    </location>
    <ligand>
        <name>K(+)</name>
        <dbReference type="ChEBI" id="CHEBI:29103"/>
    </ligand>
</feature>
<gene>
    <name evidence="15" type="ORF">RA178_12710</name>
</gene>